<keyword evidence="3" id="KW-0808">Transferase</keyword>
<dbReference type="Pfam" id="PF13679">
    <property type="entry name" value="Methyltransf_32"/>
    <property type="match status" value="1"/>
</dbReference>
<dbReference type="InterPro" id="IPR048647">
    <property type="entry name" value="RlmA_N"/>
</dbReference>
<evidence type="ECO:0000313" key="3">
    <source>
        <dbReference type="EMBL" id="UZE95097.1"/>
    </source>
</evidence>
<dbReference type="CDD" id="cd02440">
    <property type="entry name" value="AdoMet_MTases"/>
    <property type="match status" value="1"/>
</dbReference>
<dbReference type="EMBL" id="CP100390">
    <property type="protein sequence ID" value="UZE95097.1"/>
    <property type="molecule type" value="Genomic_DNA"/>
</dbReference>
<sequence>MTVNNSLICPVCSHSLNRTDKQFSCENNHQFDVAKQGYVNLLQPQHKKSKQPGDSQEMVEARFRFLDGNFYQTISDTLNELILKDYLSKAESSQAYKITDAGSGEGYYTQRLHHCLDTQTGLTGQPVNPQIIGFDISQKAVKASCRRSKSIQWVTATSSHIPVKSHSQDAVLSLFSRIVPDEFSRILKQDGILYVASTGPNHLIELRNKLYQDVKQLAYNPTSTLAEKFTPLEQELSSTIRYKIDINSHQAINDLLLMTPHYWRATESAKATLNTLESLTVSIDIMLTGYRLCQ</sequence>
<proteinExistence type="predicted"/>
<name>A0ABY6MZ26_9ALTE</name>
<dbReference type="PIRSF" id="PIRSF018249">
    <property type="entry name" value="MyrA_prd"/>
    <property type="match status" value="1"/>
</dbReference>
<evidence type="ECO:0000313" key="4">
    <source>
        <dbReference type="Proteomes" id="UP001163739"/>
    </source>
</evidence>
<keyword evidence="3" id="KW-0489">Methyltransferase</keyword>
<dbReference type="Gene3D" id="3.40.50.150">
    <property type="entry name" value="Vaccinia Virus protein VP39"/>
    <property type="match status" value="1"/>
</dbReference>
<evidence type="ECO:0000259" key="1">
    <source>
        <dbReference type="Pfam" id="PF13679"/>
    </source>
</evidence>
<organism evidence="3 4">
    <name type="scientific">Alkalimarinus alittae</name>
    <dbReference type="NCBI Taxonomy" id="2961619"/>
    <lineage>
        <taxon>Bacteria</taxon>
        <taxon>Pseudomonadati</taxon>
        <taxon>Pseudomonadota</taxon>
        <taxon>Gammaproteobacteria</taxon>
        <taxon>Alteromonadales</taxon>
        <taxon>Alteromonadaceae</taxon>
        <taxon>Alkalimarinus</taxon>
    </lineage>
</organism>
<feature type="domain" description="Methyltransferase" evidence="1">
    <location>
        <begin position="74"/>
        <end position="158"/>
    </location>
</feature>
<dbReference type="InterPro" id="IPR025714">
    <property type="entry name" value="Methyltranfer_dom"/>
</dbReference>
<keyword evidence="4" id="KW-1185">Reference proteome</keyword>
<dbReference type="Pfam" id="PF21302">
    <property type="entry name" value="Zn_ribbon_RlmA"/>
    <property type="match status" value="1"/>
</dbReference>
<dbReference type="InterPro" id="IPR029063">
    <property type="entry name" value="SAM-dependent_MTases_sf"/>
</dbReference>
<protein>
    <submittedName>
        <fullName evidence="3">Methyltransferase</fullName>
    </submittedName>
</protein>
<dbReference type="SUPFAM" id="SSF53335">
    <property type="entry name" value="S-adenosyl-L-methionine-dependent methyltransferases"/>
    <property type="match status" value="1"/>
</dbReference>
<dbReference type="GO" id="GO:0008168">
    <property type="term" value="F:methyltransferase activity"/>
    <property type="evidence" value="ECO:0007669"/>
    <property type="project" value="UniProtKB-KW"/>
</dbReference>
<dbReference type="GO" id="GO:0032259">
    <property type="term" value="P:methylation"/>
    <property type="evidence" value="ECO:0007669"/>
    <property type="project" value="UniProtKB-KW"/>
</dbReference>
<gene>
    <name evidence="3" type="ORF">NKI27_13600</name>
</gene>
<reference evidence="3" key="1">
    <citation type="submission" date="2022-06" db="EMBL/GenBank/DDBJ databases">
        <title>Alkalimarinus sp. nov., isolated from gut of a Alitta virens.</title>
        <authorList>
            <person name="Yang A.I."/>
            <person name="Shin N.-R."/>
        </authorList>
    </citation>
    <scope>NUCLEOTIDE SEQUENCE</scope>
    <source>
        <strain evidence="3">A2M4</strain>
    </source>
</reference>
<feature type="domain" description="23S rRNA (guanine(745)-N(1))-methyltransferase N-terminal" evidence="2">
    <location>
        <begin position="8"/>
        <end position="50"/>
    </location>
</feature>
<accession>A0ABY6MZ26</accession>
<evidence type="ECO:0000259" key="2">
    <source>
        <dbReference type="Pfam" id="PF21302"/>
    </source>
</evidence>
<dbReference type="Proteomes" id="UP001163739">
    <property type="component" value="Chromosome"/>
</dbReference>
<dbReference type="RefSeq" id="WP_265046586.1">
    <property type="nucleotide sequence ID" value="NZ_CP100390.1"/>
</dbReference>
<dbReference type="InterPro" id="IPR016718">
    <property type="entry name" value="rRNA_m1G-MeTrfase_A_prd"/>
</dbReference>